<sequence>MRLRDIIDAIQVIIVFASILALGVVFMAIAGCSTKSVNIRPTLEPTYQVTTNESGELEIIVQAKSRDLGMAISKAQFEARVEFAKHLRTKYIAGARMAQQQFDTDESGLYHIATVKMVMPQ</sequence>
<gene>
    <name evidence="2" type="ORF">METZ01_LOCUS213617</name>
</gene>
<accession>A0A382FEW5</accession>
<organism evidence="2">
    <name type="scientific">marine metagenome</name>
    <dbReference type="NCBI Taxonomy" id="408172"/>
    <lineage>
        <taxon>unclassified sequences</taxon>
        <taxon>metagenomes</taxon>
        <taxon>ecological metagenomes</taxon>
    </lineage>
</organism>
<dbReference type="AlphaFoldDB" id="A0A382FEW5"/>
<keyword evidence="1" id="KW-0472">Membrane</keyword>
<keyword evidence="1" id="KW-0812">Transmembrane</keyword>
<name>A0A382FEW5_9ZZZZ</name>
<protein>
    <submittedName>
        <fullName evidence="2">Uncharacterized protein</fullName>
    </submittedName>
</protein>
<keyword evidence="1" id="KW-1133">Transmembrane helix</keyword>
<feature type="transmembrane region" description="Helical" evidence="1">
    <location>
        <begin position="12"/>
        <end position="31"/>
    </location>
</feature>
<proteinExistence type="predicted"/>
<reference evidence="2" key="1">
    <citation type="submission" date="2018-05" db="EMBL/GenBank/DDBJ databases">
        <authorList>
            <person name="Lanie J.A."/>
            <person name="Ng W.-L."/>
            <person name="Kazmierczak K.M."/>
            <person name="Andrzejewski T.M."/>
            <person name="Davidsen T.M."/>
            <person name="Wayne K.J."/>
            <person name="Tettelin H."/>
            <person name="Glass J.I."/>
            <person name="Rusch D."/>
            <person name="Podicherti R."/>
            <person name="Tsui H.-C.T."/>
            <person name="Winkler M.E."/>
        </authorList>
    </citation>
    <scope>NUCLEOTIDE SEQUENCE</scope>
</reference>
<evidence type="ECO:0000256" key="1">
    <source>
        <dbReference type="SAM" id="Phobius"/>
    </source>
</evidence>
<evidence type="ECO:0000313" key="2">
    <source>
        <dbReference type="EMBL" id="SVB60763.1"/>
    </source>
</evidence>
<dbReference type="PROSITE" id="PS51257">
    <property type="entry name" value="PROKAR_LIPOPROTEIN"/>
    <property type="match status" value="1"/>
</dbReference>
<dbReference type="EMBL" id="UINC01049235">
    <property type="protein sequence ID" value="SVB60763.1"/>
    <property type="molecule type" value="Genomic_DNA"/>
</dbReference>